<keyword evidence="3" id="KW-1003">Cell membrane</keyword>
<gene>
    <name evidence="9" type="ORF">IAA67_04395</name>
</gene>
<dbReference type="InterPro" id="IPR000515">
    <property type="entry name" value="MetI-like"/>
</dbReference>
<dbReference type="CDD" id="cd06261">
    <property type="entry name" value="TM_PBP2"/>
    <property type="match status" value="1"/>
</dbReference>
<evidence type="ECO:0000313" key="9">
    <source>
        <dbReference type="EMBL" id="HIQ69555.1"/>
    </source>
</evidence>
<evidence type="ECO:0000259" key="8">
    <source>
        <dbReference type="PROSITE" id="PS50928"/>
    </source>
</evidence>
<evidence type="ECO:0000256" key="6">
    <source>
        <dbReference type="ARBA" id="ARBA00023136"/>
    </source>
</evidence>
<reference evidence="9" key="2">
    <citation type="journal article" date="2021" name="PeerJ">
        <title>Extensive microbial diversity within the chicken gut microbiome revealed by metagenomics and culture.</title>
        <authorList>
            <person name="Gilroy R."/>
            <person name="Ravi A."/>
            <person name="Getino M."/>
            <person name="Pursley I."/>
            <person name="Horton D.L."/>
            <person name="Alikhan N.F."/>
            <person name="Baker D."/>
            <person name="Gharbi K."/>
            <person name="Hall N."/>
            <person name="Watson M."/>
            <person name="Adriaenssens E.M."/>
            <person name="Foster-Nyarko E."/>
            <person name="Jarju S."/>
            <person name="Secka A."/>
            <person name="Antonio M."/>
            <person name="Oren A."/>
            <person name="Chaudhuri R.R."/>
            <person name="La Ragione R."/>
            <person name="Hildebrand F."/>
            <person name="Pallen M.J."/>
        </authorList>
    </citation>
    <scope>NUCLEOTIDE SEQUENCE</scope>
    <source>
        <strain evidence="9">ChiSjej2B20-13462</strain>
    </source>
</reference>
<dbReference type="Gene3D" id="1.10.3720.10">
    <property type="entry name" value="MetI-like"/>
    <property type="match status" value="1"/>
</dbReference>
<sequence>MRITKGERTFYILNNVFMLLICAVMLYPMLYVLGHSLMSDAERVQNPLQLFPTRIDWTGYQYIITASNVWNSYLVTILRTVIGTVLNVTFTALMAYPLSRKHYPARKVLTVLVTFTMWFSGGMVANFLLIRALNLTNNFWVYIFPHLIDPFYLIILRNFFMQIPDSLEESARIDGANDFVILFRIVLPLSLASIATISLFYAIFHWNTWWDAMLYVTKDRTLWPIQYLLQQLIASANVFDLSASSSAVRPPAEAIRMACIVVAVIPILCVYPFVQKYFVKGVLVGSIKG</sequence>
<dbReference type="EMBL" id="DVFN01000065">
    <property type="protein sequence ID" value="HIQ69555.1"/>
    <property type="molecule type" value="Genomic_DNA"/>
</dbReference>
<comment type="subcellular location">
    <subcellularLocation>
        <location evidence="1 7">Cell membrane</location>
        <topology evidence="1 7">Multi-pass membrane protein</topology>
    </subcellularLocation>
</comment>
<name>A0A9D0Z7V9_9FIRM</name>
<feature type="transmembrane region" description="Helical" evidence="7">
    <location>
        <begin position="108"/>
        <end position="133"/>
    </location>
</feature>
<reference evidence="9" key="1">
    <citation type="submission" date="2020-10" db="EMBL/GenBank/DDBJ databases">
        <authorList>
            <person name="Gilroy R."/>
        </authorList>
    </citation>
    <scope>NUCLEOTIDE SEQUENCE</scope>
    <source>
        <strain evidence="9">ChiSjej2B20-13462</strain>
    </source>
</reference>
<dbReference type="Pfam" id="PF00528">
    <property type="entry name" value="BPD_transp_1"/>
    <property type="match status" value="1"/>
</dbReference>
<dbReference type="PANTHER" id="PTHR43744:SF9">
    <property type="entry name" value="POLYGALACTURONAN_RHAMNOGALACTURONAN TRANSPORT SYSTEM PERMEASE PROTEIN YTCP"/>
    <property type="match status" value="1"/>
</dbReference>
<dbReference type="InterPro" id="IPR035906">
    <property type="entry name" value="MetI-like_sf"/>
</dbReference>
<protein>
    <submittedName>
        <fullName evidence="9">Carbohydrate ABC transporter permease</fullName>
    </submittedName>
</protein>
<accession>A0A9D0Z7V9</accession>
<dbReference type="PROSITE" id="PS50928">
    <property type="entry name" value="ABC_TM1"/>
    <property type="match status" value="1"/>
</dbReference>
<evidence type="ECO:0000313" key="10">
    <source>
        <dbReference type="Proteomes" id="UP000886874"/>
    </source>
</evidence>
<feature type="transmembrane region" description="Helical" evidence="7">
    <location>
        <begin position="139"/>
        <end position="160"/>
    </location>
</feature>
<feature type="transmembrane region" description="Helical" evidence="7">
    <location>
        <begin position="77"/>
        <end position="96"/>
    </location>
</feature>
<proteinExistence type="inferred from homology"/>
<comment type="similarity">
    <text evidence="7">Belongs to the binding-protein-dependent transport system permease family.</text>
</comment>
<keyword evidence="5 7" id="KW-1133">Transmembrane helix</keyword>
<dbReference type="GO" id="GO:0005886">
    <property type="term" value="C:plasma membrane"/>
    <property type="evidence" value="ECO:0007669"/>
    <property type="project" value="UniProtKB-SubCell"/>
</dbReference>
<dbReference type="AlphaFoldDB" id="A0A9D0Z7V9"/>
<evidence type="ECO:0000256" key="1">
    <source>
        <dbReference type="ARBA" id="ARBA00004651"/>
    </source>
</evidence>
<evidence type="ECO:0000256" key="7">
    <source>
        <dbReference type="RuleBase" id="RU363032"/>
    </source>
</evidence>
<feature type="transmembrane region" description="Helical" evidence="7">
    <location>
        <begin position="181"/>
        <end position="204"/>
    </location>
</feature>
<keyword evidence="2 7" id="KW-0813">Transport</keyword>
<evidence type="ECO:0000256" key="5">
    <source>
        <dbReference type="ARBA" id="ARBA00022989"/>
    </source>
</evidence>
<evidence type="ECO:0000256" key="2">
    <source>
        <dbReference type="ARBA" id="ARBA00022448"/>
    </source>
</evidence>
<dbReference type="PANTHER" id="PTHR43744">
    <property type="entry name" value="ABC TRANSPORTER PERMEASE PROTEIN MG189-RELATED-RELATED"/>
    <property type="match status" value="1"/>
</dbReference>
<feature type="transmembrane region" description="Helical" evidence="7">
    <location>
        <begin position="254"/>
        <end position="274"/>
    </location>
</feature>
<dbReference type="Proteomes" id="UP000886874">
    <property type="component" value="Unassembled WGS sequence"/>
</dbReference>
<keyword evidence="4 7" id="KW-0812">Transmembrane</keyword>
<comment type="caution">
    <text evidence="9">The sequence shown here is derived from an EMBL/GenBank/DDBJ whole genome shotgun (WGS) entry which is preliminary data.</text>
</comment>
<feature type="transmembrane region" description="Helical" evidence="7">
    <location>
        <begin position="12"/>
        <end position="33"/>
    </location>
</feature>
<dbReference type="SUPFAM" id="SSF161098">
    <property type="entry name" value="MetI-like"/>
    <property type="match status" value="1"/>
</dbReference>
<evidence type="ECO:0000256" key="4">
    <source>
        <dbReference type="ARBA" id="ARBA00022692"/>
    </source>
</evidence>
<organism evidence="9 10">
    <name type="scientific">Candidatus Avoscillospira stercorigallinarum</name>
    <dbReference type="NCBI Taxonomy" id="2840708"/>
    <lineage>
        <taxon>Bacteria</taxon>
        <taxon>Bacillati</taxon>
        <taxon>Bacillota</taxon>
        <taxon>Clostridia</taxon>
        <taxon>Eubacteriales</taxon>
        <taxon>Oscillospiraceae</taxon>
        <taxon>Oscillospiraceae incertae sedis</taxon>
        <taxon>Candidatus Avoscillospira</taxon>
    </lineage>
</organism>
<keyword evidence="6 7" id="KW-0472">Membrane</keyword>
<dbReference type="GO" id="GO:0055085">
    <property type="term" value="P:transmembrane transport"/>
    <property type="evidence" value="ECO:0007669"/>
    <property type="project" value="InterPro"/>
</dbReference>
<evidence type="ECO:0000256" key="3">
    <source>
        <dbReference type="ARBA" id="ARBA00022475"/>
    </source>
</evidence>
<feature type="domain" description="ABC transmembrane type-1" evidence="8">
    <location>
        <begin position="69"/>
        <end position="274"/>
    </location>
</feature>